<dbReference type="AlphaFoldDB" id="A0A9D4P7I7"/>
<feature type="domain" description="RING-type" evidence="5">
    <location>
        <begin position="43"/>
        <end position="82"/>
    </location>
</feature>
<evidence type="ECO:0000256" key="4">
    <source>
        <dbReference type="PROSITE-ProRule" id="PRU00175"/>
    </source>
</evidence>
<evidence type="ECO:0000256" key="2">
    <source>
        <dbReference type="ARBA" id="ARBA00022771"/>
    </source>
</evidence>
<accession>A0A9D4P7I7</accession>
<proteinExistence type="predicted"/>
<organism evidence="6">
    <name type="scientific">Dermatophagoides farinae</name>
    <name type="common">American house dust mite</name>
    <dbReference type="NCBI Taxonomy" id="6954"/>
    <lineage>
        <taxon>Eukaryota</taxon>
        <taxon>Metazoa</taxon>
        <taxon>Ecdysozoa</taxon>
        <taxon>Arthropoda</taxon>
        <taxon>Chelicerata</taxon>
        <taxon>Arachnida</taxon>
        <taxon>Acari</taxon>
        <taxon>Acariformes</taxon>
        <taxon>Sarcoptiformes</taxon>
        <taxon>Astigmata</taxon>
        <taxon>Psoroptidia</taxon>
        <taxon>Analgoidea</taxon>
        <taxon>Pyroglyphidae</taxon>
        <taxon>Dermatophagoidinae</taxon>
        <taxon>Dermatophagoides</taxon>
    </lineage>
</organism>
<dbReference type="OrthoDB" id="6078042at2759"/>
<name>A0A9D4P7I7_DERFA</name>
<dbReference type="PANTHER" id="PTHR46858">
    <property type="entry name" value="OS05G0521000 PROTEIN"/>
    <property type="match status" value="1"/>
</dbReference>
<keyword evidence="1" id="KW-0479">Metal-binding</keyword>
<reference evidence="6" key="1">
    <citation type="submission" date="2020-06" db="EMBL/GenBank/DDBJ databases">
        <authorList>
            <person name="Ji K."/>
            <person name="Li J."/>
        </authorList>
    </citation>
    <scope>NUCLEOTIDE SEQUENCE</scope>
    <source>
        <strain evidence="6">JKM2019</strain>
        <tissue evidence="6">Whole body</tissue>
    </source>
</reference>
<dbReference type="GO" id="GO:0016567">
    <property type="term" value="P:protein ubiquitination"/>
    <property type="evidence" value="ECO:0007669"/>
    <property type="project" value="TreeGrafter"/>
</dbReference>
<dbReference type="GO" id="GO:0008270">
    <property type="term" value="F:zinc ion binding"/>
    <property type="evidence" value="ECO:0007669"/>
    <property type="project" value="UniProtKB-KW"/>
</dbReference>
<gene>
    <name evidence="6" type="ORF">HUG17_1813</name>
</gene>
<dbReference type="PROSITE" id="PS50089">
    <property type="entry name" value="ZF_RING_2"/>
    <property type="match status" value="1"/>
</dbReference>
<keyword evidence="2 4" id="KW-0863">Zinc-finger</keyword>
<dbReference type="Gene3D" id="3.30.40.10">
    <property type="entry name" value="Zinc/RING finger domain, C3HC4 (zinc finger)"/>
    <property type="match status" value="1"/>
</dbReference>
<dbReference type="Proteomes" id="UP000828236">
    <property type="component" value="Unassembled WGS sequence"/>
</dbReference>
<keyword evidence="3" id="KW-0862">Zinc</keyword>
<evidence type="ECO:0000313" key="6">
    <source>
        <dbReference type="EMBL" id="KAH7646275.1"/>
    </source>
</evidence>
<comment type="caution">
    <text evidence="6">The sequence shown here is derived from an EMBL/GenBank/DDBJ whole genome shotgun (WGS) entry which is preliminary data.</text>
</comment>
<protein>
    <submittedName>
        <fullName evidence="6">E3 ubiquitin-protein ligase neurl1b-like</fullName>
    </submittedName>
</protein>
<dbReference type="EMBL" id="SDOV01000001">
    <property type="protein sequence ID" value="KAH7646275.1"/>
    <property type="molecule type" value="Genomic_DNA"/>
</dbReference>
<evidence type="ECO:0000256" key="1">
    <source>
        <dbReference type="ARBA" id="ARBA00022723"/>
    </source>
</evidence>
<dbReference type="GO" id="GO:0061630">
    <property type="term" value="F:ubiquitin protein ligase activity"/>
    <property type="evidence" value="ECO:0007669"/>
    <property type="project" value="TreeGrafter"/>
</dbReference>
<dbReference type="PANTHER" id="PTHR46858:SF7">
    <property type="entry name" value="RING-TYPE DOMAIN-CONTAINING PROTEIN"/>
    <property type="match status" value="1"/>
</dbReference>
<dbReference type="SUPFAM" id="SSF57850">
    <property type="entry name" value="RING/U-box"/>
    <property type="match status" value="1"/>
</dbReference>
<evidence type="ECO:0000256" key="3">
    <source>
        <dbReference type="ARBA" id="ARBA00022833"/>
    </source>
</evidence>
<dbReference type="InterPro" id="IPR001841">
    <property type="entry name" value="Znf_RING"/>
</dbReference>
<evidence type="ECO:0000259" key="5">
    <source>
        <dbReference type="PROSITE" id="PS50089"/>
    </source>
</evidence>
<reference evidence="6" key="2">
    <citation type="journal article" date="2021" name="World Allergy Organ. J.">
        <title>Chromosome-level assembly of Dermatophagoides farinae genome and transcriptome reveals two novel allergens Der f 37 and Der f 39.</title>
        <authorList>
            <person name="Chen J."/>
            <person name="Cai Z."/>
            <person name="Fan D."/>
            <person name="Hu J."/>
            <person name="Hou Y."/>
            <person name="He Y."/>
            <person name="Zhang Z."/>
            <person name="Zhao Z."/>
            <person name="Gao P."/>
            <person name="Hu W."/>
            <person name="Sun J."/>
            <person name="Li J."/>
            <person name="Ji K."/>
        </authorList>
    </citation>
    <scope>NUCLEOTIDE SEQUENCE</scope>
    <source>
        <strain evidence="6">JKM2019</strain>
    </source>
</reference>
<dbReference type="InterPro" id="IPR013083">
    <property type="entry name" value="Znf_RING/FYVE/PHD"/>
</dbReference>
<dbReference type="Pfam" id="PF13920">
    <property type="entry name" value="zf-C3HC4_3"/>
    <property type="match status" value="1"/>
</dbReference>
<sequence length="96" mass="10936">MTRIQTSSGPMMVSRMIFNDTTTFELQNDCNINLSSSKKLPDCWLCCERTIDCVLLDCGHLISCLSCAQQKIRRFGNCPVCRRIVWKVARIYLAVA</sequence>